<name>A0A9P7VGF4_9AGAR</name>
<dbReference type="GeneID" id="66100293"/>
<protein>
    <submittedName>
        <fullName evidence="1">Uncharacterized protein</fullName>
    </submittedName>
</protein>
<organism evidence="1 2">
    <name type="scientific">Guyanagaster necrorhizus</name>
    <dbReference type="NCBI Taxonomy" id="856835"/>
    <lineage>
        <taxon>Eukaryota</taxon>
        <taxon>Fungi</taxon>
        <taxon>Dikarya</taxon>
        <taxon>Basidiomycota</taxon>
        <taxon>Agaricomycotina</taxon>
        <taxon>Agaricomycetes</taxon>
        <taxon>Agaricomycetidae</taxon>
        <taxon>Agaricales</taxon>
        <taxon>Marasmiineae</taxon>
        <taxon>Physalacriaceae</taxon>
        <taxon>Guyanagaster</taxon>
    </lineage>
</organism>
<evidence type="ECO:0000313" key="1">
    <source>
        <dbReference type="EMBL" id="KAG7440097.1"/>
    </source>
</evidence>
<evidence type="ECO:0000313" key="2">
    <source>
        <dbReference type="Proteomes" id="UP000812287"/>
    </source>
</evidence>
<accession>A0A9P7VGF4</accession>
<dbReference type="RefSeq" id="XP_043033597.1">
    <property type="nucleotide sequence ID" value="XM_043178006.1"/>
</dbReference>
<dbReference type="OrthoDB" id="2846099at2759"/>
<dbReference type="Proteomes" id="UP000812287">
    <property type="component" value="Unassembled WGS sequence"/>
</dbReference>
<comment type="caution">
    <text evidence="1">The sequence shown here is derived from an EMBL/GenBank/DDBJ whole genome shotgun (WGS) entry which is preliminary data.</text>
</comment>
<dbReference type="EMBL" id="MU250576">
    <property type="protein sequence ID" value="KAG7440097.1"/>
    <property type="molecule type" value="Genomic_DNA"/>
</dbReference>
<reference evidence="1" key="1">
    <citation type="submission" date="2020-11" db="EMBL/GenBank/DDBJ databases">
        <title>Adaptations for nitrogen fixation in a non-lichenized fungal sporocarp promotes dispersal by wood-feeding termites.</title>
        <authorList>
            <consortium name="DOE Joint Genome Institute"/>
            <person name="Koch R.A."/>
            <person name="Yoon G."/>
            <person name="Arayal U."/>
            <person name="Lail K."/>
            <person name="Amirebrahimi M."/>
            <person name="Labutti K."/>
            <person name="Lipzen A."/>
            <person name="Riley R."/>
            <person name="Barry K."/>
            <person name="Henrissat B."/>
            <person name="Grigoriev I.V."/>
            <person name="Herr J.R."/>
            <person name="Aime M.C."/>
        </authorList>
    </citation>
    <scope>NUCLEOTIDE SEQUENCE</scope>
    <source>
        <strain evidence="1">MCA 3950</strain>
    </source>
</reference>
<sequence>MTIESFRSNLVCLITRTSLAAVFRRSAASCILTPIRDTAVEFLRATSAMWKEVQRFLEQGMIATAERRVRAAEVDYLRACEIKARFDFDDLLWDNEELLVAQLRRSWVRDSAPPHQAVLQLFLLPAHRHEGYSSSPFDDLGRCERNFRLSPLLGRGDEQDSDRLSKSRMASVLYTMKGRYQSLHPDLPLHNNYRSQELPIDPEYVGLWDPDESVWKLVFILELLEQS</sequence>
<gene>
    <name evidence="1" type="ORF">BT62DRAFT_1013013</name>
</gene>
<dbReference type="AlphaFoldDB" id="A0A9P7VGF4"/>
<proteinExistence type="predicted"/>
<keyword evidence="2" id="KW-1185">Reference proteome</keyword>